<keyword evidence="2" id="KW-1185">Reference proteome</keyword>
<organism evidence="1 2">
    <name type="scientific">Hirsutella rhossiliensis</name>
    <dbReference type="NCBI Taxonomy" id="111463"/>
    <lineage>
        <taxon>Eukaryota</taxon>
        <taxon>Fungi</taxon>
        <taxon>Dikarya</taxon>
        <taxon>Ascomycota</taxon>
        <taxon>Pezizomycotina</taxon>
        <taxon>Sordariomycetes</taxon>
        <taxon>Hypocreomycetidae</taxon>
        <taxon>Hypocreales</taxon>
        <taxon>Ophiocordycipitaceae</taxon>
        <taxon>Hirsutella</taxon>
    </lineage>
</organism>
<dbReference type="CDD" id="cd11040">
    <property type="entry name" value="CYP7_CYP8-like"/>
    <property type="match status" value="1"/>
</dbReference>
<dbReference type="EMBL" id="JAIZPD010000002">
    <property type="protein sequence ID" value="KAH0966784.1"/>
    <property type="molecule type" value="Genomic_DNA"/>
</dbReference>
<proteinExistence type="predicted"/>
<dbReference type="PANTHER" id="PTHR47582:SF1">
    <property type="entry name" value="P450, PUTATIVE (EUROFUNG)-RELATED"/>
    <property type="match status" value="1"/>
</dbReference>
<dbReference type="SUPFAM" id="SSF48264">
    <property type="entry name" value="Cytochrome P450"/>
    <property type="match status" value="1"/>
</dbReference>
<reference evidence="1" key="1">
    <citation type="submission" date="2021-09" db="EMBL/GenBank/DDBJ databases">
        <title>A high-quality genome of the endoparasitic fungus Hirsutella rhossiliensis with a comparison of Hirsutella genomes reveals transposable elements contributing to genome size variation.</title>
        <authorList>
            <person name="Lin R."/>
            <person name="Jiao Y."/>
            <person name="Sun X."/>
            <person name="Ling J."/>
            <person name="Xie B."/>
            <person name="Cheng X."/>
        </authorList>
    </citation>
    <scope>NUCLEOTIDE SEQUENCE</scope>
    <source>
        <strain evidence="1">HR02</strain>
    </source>
</reference>
<dbReference type="GO" id="GO:0004497">
    <property type="term" value="F:monooxygenase activity"/>
    <property type="evidence" value="ECO:0007669"/>
    <property type="project" value="InterPro"/>
</dbReference>
<dbReference type="InterPro" id="IPR001128">
    <property type="entry name" value="Cyt_P450"/>
</dbReference>
<dbReference type="RefSeq" id="XP_044724297.1">
    <property type="nucleotide sequence ID" value="XM_044860664.1"/>
</dbReference>
<name>A0A9P8SLY9_9HYPO</name>
<dbReference type="GeneID" id="68351322"/>
<evidence type="ECO:0000313" key="2">
    <source>
        <dbReference type="Proteomes" id="UP000824596"/>
    </source>
</evidence>
<sequence length="377" mass="42458">MIRYKADVYKRLRDKYGLPIYTLRMPGARIYVVNSTALIPVVQRQFRTVAFTPFAARAFKFAMGGSKTANDIIAVDMTEDHGYLMSFDKAIHPAVTPGPALDAMNLASIQNVAASLDELRRQGPSTISMFKWIQHAVLLSTTDAVYGPQNPYKDPAMEAAWHVYEPRITTFMLNLLPAISAKKSLKAREFMVQKFEAYFRDGGQTQASALVQRRYEHNAQHHIPLNDIARTEIGGSFALLSNTIPATFWLLWQILSDPVVFRDCQQELAKGVQESDDVCTIDVDYIKTDCPIFLSTFQEVFRFHGINNSVRMVLEDCMLDGQYLLKKGSTVMMPGPVQHSIPSIWGPDVAEFNHKRFVRSPNSKRPNPIAFRGFGGV</sequence>
<gene>
    <name evidence="1" type="ORF">HRG_02193</name>
</gene>
<dbReference type="OrthoDB" id="4917114at2759"/>
<evidence type="ECO:0000313" key="1">
    <source>
        <dbReference type="EMBL" id="KAH0966784.1"/>
    </source>
</evidence>
<dbReference type="GO" id="GO:0005506">
    <property type="term" value="F:iron ion binding"/>
    <property type="evidence" value="ECO:0007669"/>
    <property type="project" value="InterPro"/>
</dbReference>
<dbReference type="GO" id="GO:0016705">
    <property type="term" value="F:oxidoreductase activity, acting on paired donors, with incorporation or reduction of molecular oxygen"/>
    <property type="evidence" value="ECO:0007669"/>
    <property type="project" value="InterPro"/>
</dbReference>
<accession>A0A9P8SLY9</accession>
<dbReference type="GO" id="GO:0020037">
    <property type="term" value="F:heme binding"/>
    <property type="evidence" value="ECO:0007669"/>
    <property type="project" value="InterPro"/>
</dbReference>
<dbReference type="Gene3D" id="1.10.630.10">
    <property type="entry name" value="Cytochrome P450"/>
    <property type="match status" value="1"/>
</dbReference>
<dbReference type="InterPro" id="IPR036396">
    <property type="entry name" value="Cyt_P450_sf"/>
</dbReference>
<dbReference type="AlphaFoldDB" id="A0A9P8SLY9"/>
<dbReference type="InterPro" id="IPR053007">
    <property type="entry name" value="CYP450_monoxygenase_sec-met"/>
</dbReference>
<comment type="caution">
    <text evidence="1">The sequence shown here is derived from an EMBL/GenBank/DDBJ whole genome shotgun (WGS) entry which is preliminary data.</text>
</comment>
<dbReference type="PANTHER" id="PTHR47582">
    <property type="entry name" value="P450, PUTATIVE (EUROFUNG)-RELATED"/>
    <property type="match status" value="1"/>
</dbReference>
<dbReference type="Pfam" id="PF00067">
    <property type="entry name" value="p450"/>
    <property type="match status" value="1"/>
</dbReference>
<dbReference type="Proteomes" id="UP000824596">
    <property type="component" value="Unassembled WGS sequence"/>
</dbReference>
<protein>
    <submittedName>
        <fullName evidence="1">Cytochrome p450 domain-containing protein</fullName>
    </submittedName>
</protein>